<dbReference type="EMBL" id="LUUG01000099">
    <property type="protein sequence ID" value="OAI00130.1"/>
    <property type="molecule type" value="Genomic_DNA"/>
</dbReference>
<dbReference type="RefSeq" id="WP_064009905.1">
    <property type="nucleotide sequence ID" value="NZ_LUUG01000099.1"/>
</dbReference>
<dbReference type="AlphaFoldDB" id="A0A177M4W6"/>
<dbReference type="Pfam" id="PF13673">
    <property type="entry name" value="Acetyltransf_10"/>
    <property type="match status" value="1"/>
</dbReference>
<dbReference type="InterPro" id="IPR016181">
    <property type="entry name" value="Acyl_CoA_acyltransferase"/>
</dbReference>
<comment type="caution">
    <text evidence="2">The sequence shown here is derived from an EMBL/GenBank/DDBJ whole genome shotgun (WGS) entry which is preliminary data.</text>
</comment>
<protein>
    <recommendedName>
        <fullName evidence="1">N-acetyltransferase domain-containing protein</fullName>
    </recommendedName>
</protein>
<name>A0A177M4W6_METMH</name>
<dbReference type="OrthoDB" id="9789605at2"/>
<gene>
    <name evidence="2" type="ORF">A1332_19100</name>
</gene>
<dbReference type="Gene3D" id="3.40.630.30">
    <property type="match status" value="1"/>
</dbReference>
<dbReference type="Proteomes" id="UP000078090">
    <property type="component" value="Unassembled WGS sequence"/>
</dbReference>
<accession>A0A177M4W6</accession>
<dbReference type="SUPFAM" id="SSF55729">
    <property type="entry name" value="Acyl-CoA N-acyltransferases (Nat)"/>
    <property type="match status" value="1"/>
</dbReference>
<evidence type="ECO:0000313" key="3">
    <source>
        <dbReference type="Proteomes" id="UP000078090"/>
    </source>
</evidence>
<dbReference type="CDD" id="cd04301">
    <property type="entry name" value="NAT_SF"/>
    <property type="match status" value="1"/>
</dbReference>
<evidence type="ECO:0000313" key="2">
    <source>
        <dbReference type="EMBL" id="OAI00130.1"/>
    </source>
</evidence>
<evidence type="ECO:0000259" key="1">
    <source>
        <dbReference type="PROSITE" id="PS51186"/>
    </source>
</evidence>
<dbReference type="InterPro" id="IPR000182">
    <property type="entry name" value="GNAT_dom"/>
</dbReference>
<reference evidence="2 3" key="1">
    <citation type="submission" date="2016-03" db="EMBL/GenBank/DDBJ databases">
        <authorList>
            <person name="Ploux O."/>
        </authorList>
    </citation>
    <scope>NUCLEOTIDE SEQUENCE [LARGE SCALE GENOMIC DNA]</scope>
    <source>
        <strain evidence="2 3">R-45363</strain>
    </source>
</reference>
<organism evidence="2 3">
    <name type="scientific">Methylomonas methanica</name>
    <dbReference type="NCBI Taxonomy" id="421"/>
    <lineage>
        <taxon>Bacteria</taxon>
        <taxon>Pseudomonadati</taxon>
        <taxon>Pseudomonadota</taxon>
        <taxon>Gammaproteobacteria</taxon>
        <taxon>Methylococcales</taxon>
        <taxon>Methylococcaceae</taxon>
        <taxon>Methylomonas</taxon>
    </lineage>
</organism>
<sequence>MNSPLIIRHALPTDADRISQLICSVADCCTVTPAGDGAELFFSSISVHAIGSYITKADFLYLLGLFGDELAGVVAVRDARHVFHLFVAPAFQYKGIGTALALRAIELSLAASPSETFTVNSSLPAVPFYERLGFQPQGPGIEDKGVAFVPMQMATSSLSTGIVPMIGISSSTG</sequence>
<dbReference type="GO" id="GO:0016747">
    <property type="term" value="F:acyltransferase activity, transferring groups other than amino-acyl groups"/>
    <property type="evidence" value="ECO:0007669"/>
    <property type="project" value="InterPro"/>
</dbReference>
<feature type="domain" description="N-acetyltransferase" evidence="1">
    <location>
        <begin position="5"/>
        <end position="156"/>
    </location>
</feature>
<proteinExistence type="predicted"/>
<dbReference type="PROSITE" id="PS51186">
    <property type="entry name" value="GNAT"/>
    <property type="match status" value="1"/>
</dbReference>